<feature type="compositionally biased region" description="Low complexity" evidence="2">
    <location>
        <begin position="158"/>
        <end position="170"/>
    </location>
</feature>
<dbReference type="Proteomes" id="UP000198546">
    <property type="component" value="Chromosome i"/>
</dbReference>
<dbReference type="SUPFAM" id="SSF158745">
    <property type="entry name" value="LanC-like"/>
    <property type="match status" value="1"/>
</dbReference>
<evidence type="ECO:0000313" key="3">
    <source>
        <dbReference type="EMBL" id="SDD30245.1"/>
    </source>
</evidence>
<evidence type="ECO:0000256" key="2">
    <source>
        <dbReference type="SAM" id="MobiDB-lite"/>
    </source>
</evidence>
<dbReference type="Pfam" id="PF05147">
    <property type="entry name" value="LANC_like"/>
    <property type="match status" value="1"/>
</dbReference>
<evidence type="ECO:0000313" key="4">
    <source>
        <dbReference type="Proteomes" id="UP000198546"/>
    </source>
</evidence>
<dbReference type="OrthoDB" id="9798907at2"/>
<dbReference type="EMBL" id="LT629688">
    <property type="protein sequence ID" value="SDD30245.1"/>
    <property type="molecule type" value="Genomic_DNA"/>
</dbReference>
<sequence length="481" mass="48024">MSEIQVATPPWSGQQAATAVDVLTRPGVAGTVSEGLPGVVAVADEVARLDRVVERVVDALLGGAITTGQDVGWPTWELSPEGRPTTVRAGHPALYDGDAGVAWALAELGTLTGRAEAVELAGRAIRGAVGRSPGGTDVLVGRTGLELASRVVAARVGSAGTSGSRGTGSAPSRLTTGGGMLAPGWDGDLDVGGTGHDLTGGLAGLLLALPPDEHGARRAADLLDALAAGTRREPVGCCWPDVADTAPGARPGRPLCGLAHGASGVVLALVETARRFPPLAADALALADDALAWEAAWFDPVGGGWPDLRDGDISAAAPLWCHGAAGIGLVRLVLLAGSPAGAPWPIETVAADAEVAVAAAQRAVQQALTGVAEHGWDAAPGGLTLCHGLGGPLELLLEASRVWGDAELLATTRTAALTLAERLPEDPWEWPGGLREAEGVAGLFVGFAGAALTLARIAHPEAGVVGAALLGLEVGVLTGAG</sequence>
<dbReference type="GO" id="GO:0005975">
    <property type="term" value="P:carbohydrate metabolic process"/>
    <property type="evidence" value="ECO:0007669"/>
    <property type="project" value="InterPro"/>
</dbReference>
<evidence type="ECO:0000256" key="1">
    <source>
        <dbReference type="PIRSR" id="PIRSR607822-1"/>
    </source>
</evidence>
<gene>
    <name evidence="3" type="ORF">SAMN04489747_0657</name>
</gene>
<keyword evidence="1" id="KW-0862">Zinc</keyword>
<keyword evidence="1" id="KW-0479">Metal-binding</keyword>
<dbReference type="STRING" id="675864.SAMN04489747_0657"/>
<keyword evidence="4" id="KW-1185">Reference proteome</keyword>
<feature type="binding site" evidence="1">
    <location>
        <position position="387"/>
    </location>
    <ligand>
        <name>Zn(2+)</name>
        <dbReference type="ChEBI" id="CHEBI:29105"/>
    </ligand>
</feature>
<proteinExistence type="predicted"/>
<dbReference type="PRINTS" id="PR01950">
    <property type="entry name" value="LANCSUPER"/>
</dbReference>
<accession>A0A1G6TPI2</accession>
<dbReference type="InterPro" id="IPR007822">
    <property type="entry name" value="LANC-like"/>
</dbReference>
<feature type="region of interest" description="Disordered" evidence="2">
    <location>
        <begin position="158"/>
        <end position="177"/>
    </location>
</feature>
<reference evidence="3 4" key="1">
    <citation type="submission" date="2016-10" db="EMBL/GenBank/DDBJ databases">
        <authorList>
            <person name="de Groot N.N."/>
        </authorList>
    </citation>
    <scope>NUCLEOTIDE SEQUENCE [LARGE SCALE GENOMIC DNA]</scope>
    <source>
        <strain evidence="3 4">MON 2.2</strain>
    </source>
</reference>
<dbReference type="GO" id="GO:0046872">
    <property type="term" value="F:metal ion binding"/>
    <property type="evidence" value="ECO:0007669"/>
    <property type="project" value="UniProtKB-KW"/>
</dbReference>
<dbReference type="Gene3D" id="1.50.10.10">
    <property type="match status" value="1"/>
</dbReference>
<name>A0A1G6TPI2_9ACTN</name>
<dbReference type="InterPro" id="IPR012341">
    <property type="entry name" value="6hp_glycosidase-like_sf"/>
</dbReference>
<feature type="binding site" evidence="1">
    <location>
        <position position="321"/>
    </location>
    <ligand>
        <name>Zn(2+)</name>
        <dbReference type="ChEBI" id="CHEBI:29105"/>
    </ligand>
</feature>
<dbReference type="GO" id="GO:0031179">
    <property type="term" value="P:peptide modification"/>
    <property type="evidence" value="ECO:0007669"/>
    <property type="project" value="InterPro"/>
</dbReference>
<dbReference type="PRINTS" id="PR01955">
    <property type="entry name" value="LANCFRANKIA"/>
</dbReference>
<protein>
    <submittedName>
        <fullName evidence="3">Lanthionine synthetase C-like protein</fullName>
    </submittedName>
</protein>
<organism evidence="3 4">
    <name type="scientific">Auraticoccus monumenti</name>
    <dbReference type="NCBI Taxonomy" id="675864"/>
    <lineage>
        <taxon>Bacteria</taxon>
        <taxon>Bacillati</taxon>
        <taxon>Actinomycetota</taxon>
        <taxon>Actinomycetes</taxon>
        <taxon>Propionibacteriales</taxon>
        <taxon>Propionibacteriaceae</taxon>
        <taxon>Auraticoccus</taxon>
    </lineage>
</organism>
<dbReference type="AlphaFoldDB" id="A0A1G6TPI2"/>
<feature type="binding site" evidence="1">
    <location>
        <position position="386"/>
    </location>
    <ligand>
        <name>Zn(2+)</name>
        <dbReference type="ChEBI" id="CHEBI:29105"/>
    </ligand>
</feature>
<dbReference type="SMART" id="SM01260">
    <property type="entry name" value="LANC_like"/>
    <property type="match status" value="1"/>
</dbReference>
<dbReference type="RefSeq" id="WP_157676948.1">
    <property type="nucleotide sequence ID" value="NZ_LT629688.1"/>
</dbReference>